<evidence type="ECO:0000313" key="2">
    <source>
        <dbReference type="Proteomes" id="UP000462931"/>
    </source>
</evidence>
<reference evidence="1 2" key="1">
    <citation type="submission" date="2019-11" db="EMBL/GenBank/DDBJ databases">
        <authorList>
            <person name="Cheng Q."/>
            <person name="Yang Z."/>
        </authorList>
    </citation>
    <scope>NUCLEOTIDE SEQUENCE [LARGE SCALE GENOMIC DNA]</scope>
    <source>
        <strain evidence="1 2">HX-22-1</strain>
    </source>
</reference>
<protein>
    <recommendedName>
        <fullName evidence="3">DUF3575 domain-containing protein</fullName>
    </recommendedName>
</protein>
<sequence length="207" mass="24359">MQKKILFIGFILMLITLHLKAQYNQTDSTYKRWFIGSTIFLLGNLATTNPPDFVQLNIGYRISGKDAITLEPKTWKYAWPNGIHPFLNKAYGKEEEKFPGYVREYGISVAYQRFFWKALYAELNIMPSHQVFVNNAGNKIDNGFQIFNTYRIGHHIKFFKDKFFIQPSIAITHRFYHTELPNGFKQLDDKWSKFVFGEPGFHFGFNF</sequence>
<proteinExistence type="predicted"/>
<evidence type="ECO:0008006" key="3">
    <source>
        <dbReference type="Google" id="ProtNLM"/>
    </source>
</evidence>
<dbReference type="Proteomes" id="UP000462931">
    <property type="component" value="Unassembled WGS sequence"/>
</dbReference>
<gene>
    <name evidence="1" type="ORF">GJJ64_02465</name>
</gene>
<organism evidence="1 2">
    <name type="scientific">Pedobacter puniceum</name>
    <dbReference type="NCBI Taxonomy" id="2666136"/>
    <lineage>
        <taxon>Bacteria</taxon>
        <taxon>Pseudomonadati</taxon>
        <taxon>Bacteroidota</taxon>
        <taxon>Sphingobacteriia</taxon>
        <taxon>Sphingobacteriales</taxon>
        <taxon>Sphingobacteriaceae</taxon>
        <taxon>Pedobacter</taxon>
    </lineage>
</organism>
<evidence type="ECO:0000313" key="1">
    <source>
        <dbReference type="EMBL" id="MRX46041.1"/>
    </source>
</evidence>
<dbReference type="RefSeq" id="WP_154286173.1">
    <property type="nucleotide sequence ID" value="NZ_WKJI01000001.1"/>
</dbReference>
<accession>A0A7K0FK71</accession>
<dbReference type="EMBL" id="WKJI01000001">
    <property type="protein sequence ID" value="MRX46041.1"/>
    <property type="molecule type" value="Genomic_DNA"/>
</dbReference>
<dbReference type="AlphaFoldDB" id="A0A7K0FK71"/>
<keyword evidence="2" id="KW-1185">Reference proteome</keyword>
<name>A0A7K0FK71_9SPHI</name>
<comment type="caution">
    <text evidence="1">The sequence shown here is derived from an EMBL/GenBank/DDBJ whole genome shotgun (WGS) entry which is preliminary data.</text>
</comment>